<feature type="domain" description="Cadherin" evidence="12">
    <location>
        <begin position="806"/>
        <end position="927"/>
    </location>
</feature>
<feature type="region of interest" description="Disordered" evidence="9">
    <location>
        <begin position="1790"/>
        <end position="1893"/>
    </location>
</feature>
<dbReference type="SUPFAM" id="SSF49313">
    <property type="entry name" value="Cadherin-like"/>
    <property type="match status" value="14"/>
</dbReference>
<protein>
    <recommendedName>
        <fullName evidence="12">Cadherin domain-containing protein</fullName>
    </recommendedName>
</protein>
<dbReference type="SMART" id="SM00112">
    <property type="entry name" value="CA"/>
    <property type="match status" value="14"/>
</dbReference>
<evidence type="ECO:0000256" key="5">
    <source>
        <dbReference type="ARBA" id="ARBA00022837"/>
    </source>
</evidence>
<gene>
    <name evidence="13" type="ORF">LOTGIDRAFT_229249</name>
</gene>
<feature type="domain" description="Cadherin" evidence="12">
    <location>
        <begin position="242"/>
        <end position="361"/>
    </location>
</feature>
<dbReference type="FunFam" id="2.60.40.60:FF:000092">
    <property type="entry name" value="Protocadherin 8"/>
    <property type="match status" value="1"/>
</dbReference>
<feature type="domain" description="Cadherin" evidence="12">
    <location>
        <begin position="1483"/>
        <end position="1600"/>
    </location>
</feature>
<keyword evidence="4" id="KW-0677">Repeat</keyword>
<reference evidence="13 14" key="1">
    <citation type="journal article" date="2013" name="Nature">
        <title>Insights into bilaterian evolution from three spiralian genomes.</title>
        <authorList>
            <person name="Simakov O."/>
            <person name="Marletaz F."/>
            <person name="Cho S.J."/>
            <person name="Edsinger-Gonzales E."/>
            <person name="Havlak P."/>
            <person name="Hellsten U."/>
            <person name="Kuo D.H."/>
            <person name="Larsson T."/>
            <person name="Lv J."/>
            <person name="Arendt D."/>
            <person name="Savage R."/>
            <person name="Osoegawa K."/>
            <person name="de Jong P."/>
            <person name="Grimwood J."/>
            <person name="Chapman J.A."/>
            <person name="Shapiro H."/>
            <person name="Aerts A."/>
            <person name="Otillar R.P."/>
            <person name="Terry A.Y."/>
            <person name="Boore J.L."/>
            <person name="Grigoriev I.V."/>
            <person name="Lindberg D.R."/>
            <person name="Seaver E.C."/>
            <person name="Weisblat D.A."/>
            <person name="Putnam N.H."/>
            <person name="Rokhsar D.S."/>
        </authorList>
    </citation>
    <scope>NUCLEOTIDE SEQUENCE [LARGE SCALE GENOMIC DNA]</scope>
</reference>
<feature type="compositionally biased region" description="Acidic residues" evidence="9">
    <location>
        <begin position="1822"/>
        <end position="1831"/>
    </location>
</feature>
<evidence type="ECO:0000256" key="4">
    <source>
        <dbReference type="ARBA" id="ARBA00022737"/>
    </source>
</evidence>
<dbReference type="RefSeq" id="XP_009062013.1">
    <property type="nucleotide sequence ID" value="XM_009063765.1"/>
</dbReference>
<dbReference type="FunFam" id="2.60.40.60:FF:000020">
    <property type="entry name" value="Dachsous cadherin-related 1b"/>
    <property type="match status" value="2"/>
</dbReference>
<dbReference type="KEGG" id="lgi:LOTGIDRAFT_229249"/>
<dbReference type="OMA" id="EYNDQAP"/>
<dbReference type="GO" id="GO:0016342">
    <property type="term" value="C:catenin complex"/>
    <property type="evidence" value="ECO:0007669"/>
    <property type="project" value="TreeGrafter"/>
</dbReference>
<dbReference type="STRING" id="225164.V4BE30"/>
<feature type="domain" description="Cadherin" evidence="12">
    <location>
        <begin position="698"/>
        <end position="805"/>
    </location>
</feature>
<dbReference type="EMBL" id="KB202953">
    <property type="protein sequence ID" value="ESO87059.1"/>
    <property type="molecule type" value="Genomic_DNA"/>
</dbReference>
<organism evidence="13 14">
    <name type="scientific">Lottia gigantea</name>
    <name type="common">Giant owl limpet</name>
    <dbReference type="NCBI Taxonomy" id="225164"/>
    <lineage>
        <taxon>Eukaryota</taxon>
        <taxon>Metazoa</taxon>
        <taxon>Spiralia</taxon>
        <taxon>Lophotrochozoa</taxon>
        <taxon>Mollusca</taxon>
        <taxon>Gastropoda</taxon>
        <taxon>Patellogastropoda</taxon>
        <taxon>Lottioidea</taxon>
        <taxon>Lottiidae</taxon>
        <taxon>Lottia</taxon>
    </lineage>
</organism>
<dbReference type="GeneID" id="20247944"/>
<dbReference type="PROSITE" id="PS00232">
    <property type="entry name" value="CADHERIN_1"/>
    <property type="match status" value="4"/>
</dbReference>
<dbReference type="GO" id="GO:0005509">
    <property type="term" value="F:calcium ion binding"/>
    <property type="evidence" value="ECO:0007669"/>
    <property type="project" value="UniProtKB-UniRule"/>
</dbReference>
<feature type="compositionally biased region" description="Acidic residues" evidence="9">
    <location>
        <begin position="1862"/>
        <end position="1871"/>
    </location>
</feature>
<evidence type="ECO:0000256" key="2">
    <source>
        <dbReference type="ARBA" id="ARBA00022692"/>
    </source>
</evidence>
<feature type="domain" description="Cadherin" evidence="12">
    <location>
        <begin position="1137"/>
        <end position="1244"/>
    </location>
</feature>
<feature type="domain" description="Cadherin" evidence="12">
    <location>
        <begin position="362"/>
        <end position="476"/>
    </location>
</feature>
<dbReference type="FunFam" id="2.60.40.60:FF:000033">
    <property type="entry name" value="FAT atypical cadherin 1"/>
    <property type="match status" value="1"/>
</dbReference>
<feature type="signal peptide" evidence="11">
    <location>
        <begin position="1"/>
        <end position="22"/>
    </location>
</feature>
<evidence type="ECO:0000256" key="1">
    <source>
        <dbReference type="ARBA" id="ARBA00004167"/>
    </source>
</evidence>
<keyword evidence="5 8" id="KW-0106">Calcium</keyword>
<sequence>MGTKILLFVVLCLLLNFVKVFCAPPTFESDFSKFTISEDQPIGSSVFQLKAVDRVGGTKVTYGIVADMFAVNQNNGDVSLTRTVDYDVGEKNLDIRVTAQDANGLESAVDITVVVFDANDNPAKFTKTTYKARISEDTPIGTVIFDNLSVRDVDYTRNGGIQVTCDDSRVDIVYKDSCNIFNLNRGAYSTRTWTGNITLNRPLDYESRPTLQLSLKTFDGSNNYVQSLEVEILDVNDAPPYFIKQVEATVNESIPINSSVNNVVAVDGDKTNRRDIRYTMNGCNEGGYFEVDYKTGYIRNIKKLDREEASLQRGFVVLCITAHELIDNTTQPETIGQDPQTTAKANVTINIQDDNDNAPTFDRNFYEVSILENIPNGSGLPKLIMTVTDRDQGTASFYDFKLLNHTDIFAIFPDEGKGTATASIKVIDTNKIDYDKGPRVYRLLVQAVESRTSNRLIGTSTVIVNILDVNDNVPIFNPPDYYESILENAQGGSPVVTVTATDADYKNNSGSVPDIYFSLVGNGADKFTIGETSGVITVSQCDTPGEGKCIDYEQRKEYQLTVMARDQKGQGRANTGKLTVQIQDVNDNPPVFITTQYTAYINEGESNTIDELKIESTDVDTVGGPTIYSLVGGQSDLWQINSNNVISAIRNIRYEDSFNGSFVFEAKAVNTAPVNSFPRTITVTINVFDRNNYSPVFDPKNYTETIDEDIPPNTRVFTITATDNDSPTSDNGKIEYVIETGHQGKFSIDRNSGAISTTNDATFDYEKQRVYKLIVVGRDGGNPQKSGTATVNILIRDKNNRLPYFLPVIQRTSVLENVAAGVEIYRVSAYDPDQDSDLRYRFEGPKSAITPSGTLVNVNEYDFTNLFRIDERSGAIFTDSNRLDRDLASVITYQMIVEDVGKAGSQQLGTGTVIITILEVNDEPPEFEKNIYNITIDEELPIGTFIMTLIAKDKDDIISAYRLTSNPQNFFSLAQQTGVVSINNRIDYEKIQFTQFTVEATDDGSPSLTGTATVYVTIRNINDNSPKFLEDPYSVSIVERRGPSDTLMTVEATDIDFGDFGEVEYRLSDTETRFSIDKITGEIKLLAGQELDREAESIVSIQVTAYDSPNTPKARREYTIPVYFVLEDANDNNPKFQRRDYFTTIIETTPIGSAILPLLASDRDLGINSVLAYFKTESTLDPEDLFNVGSQSGQVEVKKSLLGKAGIYKFEVTVRDLNGDLSGLSDISTVTIEVLEATNSPPKWILPPSENRSIDVLESQYLGMLVYDCHAIDDDKGQSGIVDFGFIHDGKFTNQTAEFHINSVTGVIRAEIVYDREQVDSYLLQLVARDRGDPPLQSTRFLTVKILDVNDNVPMFPMSNGVVLPYKFSLSEGLVTKGTSIGVVKATDLDLDEYSKIYYTIVAGNEKNWFNLDSNTGNLTLNEPIDRDILEDDVLKLFIHATNNVSDYSVIRNKRQVDPSYVEVQIKVIDDNDQTPTFIYPTGTDQYHGCISINAPYGQSVIQIQANDMDSTGPAGLVYSIQEESNLNKMFAVNLRTGMISNRDFLNNYDTRIYKLIVIVSDGKNSQQTEVKIFVTSPSNEQKIVISQKPSEVRLMTPQLIRTLSGVDDIQYVCVMKVTEHILADGTLSESQTDVYVTGIVPGGSADSYSILPQDNLKNKLQTAQTSKKKDEFEALYIDRLGDSSSSILTVERTPVLVVLIIVILLIILALILFCLACFCIRDAKRKKIKKYNAEHGRVVTVAQQPVEPTKTVNPVYNNAAFVPDTRERAPEPIPHAEIIDEDPAVFHAAPLSEPEPSNDYSVVQKPDPEDIDEPVIVTTFEPEDNSEPEDIPPREDSPEPVIETEIEDHPPINHSPPPPILEEEIETEIIDDPREPSPPPFMRENESPRTAL</sequence>
<dbReference type="CDD" id="cd11304">
    <property type="entry name" value="Cadherin_repeat"/>
    <property type="match status" value="13"/>
</dbReference>
<proteinExistence type="predicted"/>
<dbReference type="GO" id="GO:0016477">
    <property type="term" value="P:cell migration"/>
    <property type="evidence" value="ECO:0007669"/>
    <property type="project" value="TreeGrafter"/>
</dbReference>
<dbReference type="PROSITE" id="PS50268">
    <property type="entry name" value="CADHERIN_2"/>
    <property type="match status" value="14"/>
</dbReference>
<dbReference type="InterPro" id="IPR015919">
    <property type="entry name" value="Cadherin-like_sf"/>
</dbReference>
<dbReference type="GO" id="GO:0007156">
    <property type="term" value="P:homophilic cell adhesion via plasma membrane adhesion molecules"/>
    <property type="evidence" value="ECO:0007669"/>
    <property type="project" value="InterPro"/>
</dbReference>
<dbReference type="InterPro" id="IPR020894">
    <property type="entry name" value="Cadherin_CS"/>
</dbReference>
<dbReference type="InterPro" id="IPR002126">
    <property type="entry name" value="Cadherin-like_dom"/>
</dbReference>
<feature type="domain" description="Cadherin" evidence="12">
    <location>
        <begin position="928"/>
        <end position="1028"/>
    </location>
</feature>
<dbReference type="Proteomes" id="UP000030746">
    <property type="component" value="Unassembled WGS sequence"/>
</dbReference>
<feature type="domain" description="Cadherin" evidence="12">
    <location>
        <begin position="1029"/>
        <end position="1136"/>
    </location>
</feature>
<evidence type="ECO:0000256" key="3">
    <source>
        <dbReference type="ARBA" id="ARBA00022729"/>
    </source>
</evidence>
<feature type="domain" description="Cadherin" evidence="12">
    <location>
        <begin position="593"/>
        <end position="697"/>
    </location>
</feature>
<feature type="domain" description="Cadherin" evidence="12">
    <location>
        <begin position="1378"/>
        <end position="1478"/>
    </location>
</feature>
<evidence type="ECO:0000256" key="7">
    <source>
        <dbReference type="ARBA" id="ARBA00023136"/>
    </source>
</evidence>
<evidence type="ECO:0000313" key="13">
    <source>
        <dbReference type="EMBL" id="ESO87059.1"/>
    </source>
</evidence>
<dbReference type="PRINTS" id="PR00205">
    <property type="entry name" value="CADHERIN"/>
</dbReference>
<dbReference type="Pfam" id="PF00028">
    <property type="entry name" value="Cadherin"/>
    <property type="match status" value="9"/>
</dbReference>
<dbReference type="GO" id="GO:0045296">
    <property type="term" value="F:cadherin binding"/>
    <property type="evidence" value="ECO:0007669"/>
    <property type="project" value="TreeGrafter"/>
</dbReference>
<dbReference type="OrthoDB" id="9990384at2759"/>
<dbReference type="InterPro" id="IPR039808">
    <property type="entry name" value="Cadherin"/>
</dbReference>
<accession>V4BE30</accession>
<evidence type="ECO:0000313" key="14">
    <source>
        <dbReference type="Proteomes" id="UP000030746"/>
    </source>
</evidence>
<evidence type="ECO:0000256" key="9">
    <source>
        <dbReference type="SAM" id="MobiDB-lite"/>
    </source>
</evidence>
<feature type="compositionally biased region" description="Basic and acidic residues" evidence="9">
    <location>
        <begin position="1884"/>
        <end position="1893"/>
    </location>
</feature>
<keyword evidence="14" id="KW-1185">Reference proteome</keyword>
<feature type="domain" description="Cadherin" evidence="12">
    <location>
        <begin position="477"/>
        <end position="592"/>
    </location>
</feature>
<keyword evidence="6 10" id="KW-1133">Transmembrane helix</keyword>
<feature type="domain" description="Cadherin" evidence="12">
    <location>
        <begin position="1248"/>
        <end position="1356"/>
    </location>
</feature>
<evidence type="ECO:0000256" key="6">
    <source>
        <dbReference type="ARBA" id="ARBA00022989"/>
    </source>
</evidence>
<evidence type="ECO:0000259" key="12">
    <source>
        <dbReference type="PROSITE" id="PS50268"/>
    </source>
</evidence>
<keyword evidence="7 10" id="KW-0472">Membrane</keyword>
<evidence type="ECO:0000256" key="10">
    <source>
        <dbReference type="SAM" id="Phobius"/>
    </source>
</evidence>
<comment type="subcellular location">
    <subcellularLocation>
        <location evidence="1">Membrane</location>
        <topology evidence="1">Single-pass membrane protein</topology>
    </subcellularLocation>
</comment>
<evidence type="ECO:0000256" key="11">
    <source>
        <dbReference type="SAM" id="SignalP"/>
    </source>
</evidence>
<dbReference type="PANTHER" id="PTHR24027:SF442">
    <property type="entry name" value="PROTOCADHERIN-15 ISOFORM X1"/>
    <property type="match status" value="1"/>
</dbReference>
<dbReference type="HOGENOM" id="CLU_001354_2_0_1"/>
<dbReference type="GO" id="GO:0008013">
    <property type="term" value="F:beta-catenin binding"/>
    <property type="evidence" value="ECO:0007669"/>
    <property type="project" value="TreeGrafter"/>
</dbReference>
<dbReference type="PANTHER" id="PTHR24027">
    <property type="entry name" value="CADHERIN-23"/>
    <property type="match status" value="1"/>
</dbReference>
<name>V4BE30_LOTGI</name>
<feature type="domain" description="Cadherin" evidence="12">
    <location>
        <begin position="126"/>
        <end position="242"/>
    </location>
</feature>
<feature type="domain" description="Cadherin" evidence="12">
    <location>
        <begin position="28"/>
        <end position="125"/>
    </location>
</feature>
<dbReference type="Gene3D" id="2.60.40.60">
    <property type="entry name" value="Cadherins"/>
    <property type="match status" value="14"/>
</dbReference>
<dbReference type="CTD" id="20247944"/>
<evidence type="ECO:0000256" key="8">
    <source>
        <dbReference type="PROSITE-ProRule" id="PRU00043"/>
    </source>
</evidence>
<keyword evidence="3 11" id="KW-0732">Signal</keyword>
<keyword evidence="2 10" id="KW-0812">Transmembrane</keyword>
<feature type="chain" id="PRO_5004716925" description="Cadherin domain-containing protein" evidence="11">
    <location>
        <begin position="23"/>
        <end position="1893"/>
    </location>
</feature>
<feature type="transmembrane region" description="Helical" evidence="10">
    <location>
        <begin position="1696"/>
        <end position="1721"/>
    </location>
</feature>